<dbReference type="InterPro" id="IPR050641">
    <property type="entry name" value="RIFMO-like"/>
</dbReference>
<dbReference type="EMBL" id="LT607752">
    <property type="protein sequence ID" value="SCG35963.1"/>
    <property type="molecule type" value="Genomic_DNA"/>
</dbReference>
<sequence>MRTQVGIVGAGPAGLMLSHLLHRQGIDSVVLETRSRSHVEQRVRAGVLEQGSVDLLCRTGLGERLRREGLRHEGIELRFAGESHRVPMTELTGRAITVYGQQEVVKDLIAARLAAGGALLFDADVVRLTGLDSDAPVVHYRREGRAEELRCDFVAGCDGFHGVSRAAVPEGVLTSYERAYPFAWLGVLAAAAPAVRELVYAHHDRGFALYSMRSPEVSRLYLQVAADADVADWPDARIWTELRTRLETVPGWSLTEGPVLEKSVTPMRSFVVEPMQWERLFLAGDAVHIVPPTGAKGMNLALADVALLGEAFAAWYGHGRADLLAGYSATALRRVWRAQHFSWWMTSMLHRLATDDPYEAKLQTATLRYVATSRAYATSLAENYVGLAEV</sequence>
<protein>
    <submittedName>
        <fullName evidence="4">p-hydroxybenzoate 3-monooxygenase</fullName>
    </submittedName>
</protein>
<dbReference type="Gene3D" id="3.30.9.10">
    <property type="entry name" value="D-Amino Acid Oxidase, subunit A, domain 2"/>
    <property type="match status" value="1"/>
</dbReference>
<dbReference type="PANTHER" id="PTHR43004:SF3">
    <property type="entry name" value="P-HYDROXYBENZOATE HYDROXYLASE"/>
    <property type="match status" value="1"/>
</dbReference>
<dbReference type="InterPro" id="IPR036188">
    <property type="entry name" value="FAD/NAD-bd_sf"/>
</dbReference>
<dbReference type="AlphaFoldDB" id="A0A109IGK4"/>
<dbReference type="NCBIfam" id="NF006091">
    <property type="entry name" value="PRK08243.1"/>
    <property type="match status" value="1"/>
</dbReference>
<dbReference type="Gene3D" id="3.50.50.60">
    <property type="entry name" value="FAD/NAD(P)-binding domain"/>
    <property type="match status" value="1"/>
</dbReference>
<organism evidence="4 5">
    <name type="scientific">Micromonospora rifamycinica</name>
    <dbReference type="NCBI Taxonomy" id="291594"/>
    <lineage>
        <taxon>Bacteria</taxon>
        <taxon>Bacillati</taxon>
        <taxon>Actinomycetota</taxon>
        <taxon>Actinomycetes</taxon>
        <taxon>Micromonosporales</taxon>
        <taxon>Micromonosporaceae</taxon>
        <taxon>Micromonospora</taxon>
    </lineage>
</organism>
<proteinExistence type="predicted"/>
<gene>
    <name evidence="4" type="ORF">GA0070623_0147</name>
</gene>
<keyword evidence="4" id="KW-0503">Monooxygenase</keyword>
<dbReference type="GO" id="GO:0071949">
    <property type="term" value="F:FAD binding"/>
    <property type="evidence" value="ECO:0007669"/>
    <property type="project" value="InterPro"/>
</dbReference>
<evidence type="ECO:0000259" key="3">
    <source>
        <dbReference type="Pfam" id="PF01494"/>
    </source>
</evidence>
<evidence type="ECO:0000256" key="2">
    <source>
        <dbReference type="ARBA" id="ARBA00022827"/>
    </source>
</evidence>
<dbReference type="InterPro" id="IPR002938">
    <property type="entry name" value="FAD-bd"/>
</dbReference>
<feature type="domain" description="FAD-binding" evidence="3">
    <location>
        <begin position="2"/>
        <end position="341"/>
    </location>
</feature>
<dbReference type="PRINTS" id="PR00420">
    <property type="entry name" value="RNGMNOXGNASE"/>
</dbReference>
<dbReference type="PANTHER" id="PTHR43004">
    <property type="entry name" value="TRK SYSTEM POTASSIUM UPTAKE PROTEIN"/>
    <property type="match status" value="1"/>
</dbReference>
<accession>A0A109IGK4</accession>
<keyword evidence="2" id="KW-0274">FAD</keyword>
<keyword evidence="1" id="KW-0285">Flavoprotein</keyword>
<dbReference type="SUPFAM" id="SSF51905">
    <property type="entry name" value="FAD/NAD(P)-binding domain"/>
    <property type="match status" value="1"/>
</dbReference>
<dbReference type="RefSeq" id="WP_067313922.1">
    <property type="nucleotide sequence ID" value="NZ_LRMV01000178.1"/>
</dbReference>
<reference evidence="5" key="1">
    <citation type="submission" date="2016-06" db="EMBL/GenBank/DDBJ databases">
        <authorList>
            <person name="Varghese N."/>
            <person name="Submissions Spin"/>
        </authorList>
    </citation>
    <scope>NUCLEOTIDE SEQUENCE [LARGE SCALE GENOMIC DNA]</scope>
    <source>
        <strain evidence="5">DSM 44983</strain>
    </source>
</reference>
<dbReference type="Pfam" id="PF01494">
    <property type="entry name" value="FAD_binding_3"/>
    <property type="match status" value="1"/>
</dbReference>
<keyword evidence="4" id="KW-0560">Oxidoreductase</keyword>
<keyword evidence="5" id="KW-1185">Reference proteome</keyword>
<evidence type="ECO:0000313" key="5">
    <source>
        <dbReference type="Proteomes" id="UP000198226"/>
    </source>
</evidence>
<dbReference type="Proteomes" id="UP000198226">
    <property type="component" value="Chromosome I"/>
</dbReference>
<evidence type="ECO:0000256" key="1">
    <source>
        <dbReference type="ARBA" id="ARBA00022630"/>
    </source>
</evidence>
<dbReference type="SUPFAM" id="SSF54373">
    <property type="entry name" value="FAD-linked reductases, C-terminal domain"/>
    <property type="match status" value="1"/>
</dbReference>
<dbReference type="GO" id="GO:0016709">
    <property type="term" value="F:oxidoreductase activity, acting on paired donors, with incorporation or reduction of molecular oxygen, NAD(P)H as one donor, and incorporation of one atom of oxygen"/>
    <property type="evidence" value="ECO:0007669"/>
    <property type="project" value="UniProtKB-ARBA"/>
</dbReference>
<evidence type="ECO:0000313" key="4">
    <source>
        <dbReference type="EMBL" id="SCG35963.1"/>
    </source>
</evidence>
<dbReference type="OrthoDB" id="3647401at2"/>
<name>A0A109IGK4_9ACTN</name>